<dbReference type="Proteomes" id="UP001061298">
    <property type="component" value="Chromosome"/>
</dbReference>
<sequence>MTSAVTPEARIALVFHHARSCSSGRVRCSGGRVMFAAIRFSLARARSETLGPNSRFAVVDGDVLVPQVCPTARATSAVSVRGLR</sequence>
<organism evidence="1 2">
    <name type="scientific">Streptomyces cynarae</name>
    <dbReference type="NCBI Taxonomy" id="2981134"/>
    <lineage>
        <taxon>Bacteria</taxon>
        <taxon>Bacillati</taxon>
        <taxon>Actinomycetota</taxon>
        <taxon>Actinomycetes</taxon>
        <taxon>Kitasatosporales</taxon>
        <taxon>Streptomycetaceae</taxon>
        <taxon>Streptomyces</taxon>
    </lineage>
</organism>
<reference evidence="1" key="1">
    <citation type="submission" date="2022-10" db="EMBL/GenBank/DDBJ databases">
        <authorList>
            <person name="Mo P."/>
        </authorList>
    </citation>
    <scope>NUCLEOTIDE SEQUENCE</scope>
    <source>
        <strain evidence="1">HUAS 13-4</strain>
    </source>
</reference>
<dbReference type="RefSeq" id="WP_263234461.1">
    <property type="nucleotide sequence ID" value="NZ_CP106793.1"/>
</dbReference>
<gene>
    <name evidence="1" type="ORF">N8I84_40275</name>
</gene>
<evidence type="ECO:0000313" key="2">
    <source>
        <dbReference type="Proteomes" id="UP001061298"/>
    </source>
</evidence>
<evidence type="ECO:0000313" key="1">
    <source>
        <dbReference type="EMBL" id="UXY24224.1"/>
    </source>
</evidence>
<accession>A0ABY6ECC3</accession>
<protein>
    <submittedName>
        <fullName evidence="1">Uncharacterized protein</fullName>
    </submittedName>
</protein>
<name>A0ABY6ECC3_9ACTN</name>
<proteinExistence type="predicted"/>
<keyword evidence="2" id="KW-1185">Reference proteome</keyword>
<dbReference type="EMBL" id="CP106793">
    <property type="protein sequence ID" value="UXY24224.1"/>
    <property type="molecule type" value="Genomic_DNA"/>
</dbReference>